<dbReference type="AlphaFoldDB" id="A0A1V8T3T6"/>
<dbReference type="EMBL" id="NAJO01000018">
    <property type="protein sequence ID" value="OQO05964.1"/>
    <property type="molecule type" value="Genomic_DNA"/>
</dbReference>
<protein>
    <recommendedName>
        <fullName evidence="1">N-acetyltransferase domain-containing protein</fullName>
    </recommendedName>
</protein>
<evidence type="ECO:0000313" key="2">
    <source>
        <dbReference type="EMBL" id="OQO05964.1"/>
    </source>
</evidence>
<name>A0A1V8T3T6_9PEZI</name>
<proteinExistence type="predicted"/>
<dbReference type="InterPro" id="IPR000182">
    <property type="entry name" value="GNAT_dom"/>
</dbReference>
<reference evidence="3" key="1">
    <citation type="submission" date="2017-03" db="EMBL/GenBank/DDBJ databases">
        <title>Genomes of endolithic fungi from Antarctica.</title>
        <authorList>
            <person name="Coleine C."/>
            <person name="Masonjones S."/>
            <person name="Stajich J.E."/>
        </authorList>
    </citation>
    <scope>NUCLEOTIDE SEQUENCE [LARGE SCALE GENOMIC DNA]</scope>
    <source>
        <strain evidence="3">CCFEE 5527</strain>
    </source>
</reference>
<gene>
    <name evidence="2" type="ORF">B0A48_10060</name>
</gene>
<dbReference type="CDD" id="cd04301">
    <property type="entry name" value="NAT_SF"/>
    <property type="match status" value="1"/>
</dbReference>
<dbReference type="InParanoid" id="A0A1V8T3T6"/>
<dbReference type="SUPFAM" id="SSF55729">
    <property type="entry name" value="Acyl-CoA N-acyltransferases (Nat)"/>
    <property type="match status" value="1"/>
</dbReference>
<comment type="caution">
    <text evidence="2">The sequence shown here is derived from an EMBL/GenBank/DDBJ whole genome shotgun (WGS) entry which is preliminary data.</text>
</comment>
<dbReference type="UniPathway" id="UPA00113">
    <property type="reaction ID" value="UER00529"/>
</dbReference>
<dbReference type="OrthoDB" id="329272at2759"/>
<dbReference type="STRING" id="1507870.A0A1V8T3T6"/>
<feature type="domain" description="N-acetyltransferase" evidence="1">
    <location>
        <begin position="37"/>
        <end position="224"/>
    </location>
</feature>
<sequence length="230" mass="25764">MAAIGGADTRTTDPAFTPPICLGLTSRLGSLLDHYIPNLPPSQQPSPDIPASFLHAMHIREAVYVHEQHIPLENELDEDDRKSYYSVAYAADQPVGCIRLVPPPDDPVHVFDKHRQINGETYVGEVKSDVHDGSEIFVKLGRLAVLKEWRGKDVSRLLVERAVEWAATHDAALSDEGEFKGLVLVHAQIGLQKFWSRHGFVLDEGMGIWDEEGIDHVAMWRRLEVKECES</sequence>
<dbReference type="InterPro" id="IPR016181">
    <property type="entry name" value="Acyl_CoA_acyltransferase"/>
</dbReference>
<dbReference type="PROSITE" id="PS51186">
    <property type="entry name" value="GNAT"/>
    <property type="match status" value="1"/>
</dbReference>
<dbReference type="Gene3D" id="3.40.630.30">
    <property type="match status" value="1"/>
</dbReference>
<evidence type="ECO:0000259" key="1">
    <source>
        <dbReference type="PROSITE" id="PS51186"/>
    </source>
</evidence>
<evidence type="ECO:0000313" key="3">
    <source>
        <dbReference type="Proteomes" id="UP000192596"/>
    </source>
</evidence>
<dbReference type="GO" id="GO:0006048">
    <property type="term" value="P:UDP-N-acetylglucosamine biosynthetic process"/>
    <property type="evidence" value="ECO:0007669"/>
    <property type="project" value="UniProtKB-UniPathway"/>
</dbReference>
<accession>A0A1V8T3T6</accession>
<dbReference type="Proteomes" id="UP000192596">
    <property type="component" value="Unassembled WGS sequence"/>
</dbReference>
<dbReference type="GO" id="GO:0016747">
    <property type="term" value="F:acyltransferase activity, transferring groups other than amino-acyl groups"/>
    <property type="evidence" value="ECO:0007669"/>
    <property type="project" value="InterPro"/>
</dbReference>
<keyword evidence="3" id="KW-1185">Reference proteome</keyword>
<dbReference type="Pfam" id="PF13508">
    <property type="entry name" value="Acetyltransf_7"/>
    <property type="match status" value="1"/>
</dbReference>
<organism evidence="2 3">
    <name type="scientific">Cryoendolithus antarcticus</name>
    <dbReference type="NCBI Taxonomy" id="1507870"/>
    <lineage>
        <taxon>Eukaryota</taxon>
        <taxon>Fungi</taxon>
        <taxon>Dikarya</taxon>
        <taxon>Ascomycota</taxon>
        <taxon>Pezizomycotina</taxon>
        <taxon>Dothideomycetes</taxon>
        <taxon>Dothideomycetidae</taxon>
        <taxon>Cladosporiales</taxon>
        <taxon>Cladosporiaceae</taxon>
        <taxon>Cryoendolithus</taxon>
    </lineage>
</organism>